<evidence type="ECO:0008006" key="12">
    <source>
        <dbReference type="Google" id="ProtNLM"/>
    </source>
</evidence>
<dbReference type="PANTHER" id="PTHR11915">
    <property type="entry name" value="SPECTRIN/FILAMIN RELATED CYTOSKELETAL PROTEIN"/>
    <property type="match status" value="1"/>
</dbReference>
<evidence type="ECO:0000256" key="7">
    <source>
        <dbReference type="SAM" id="MobiDB-lite"/>
    </source>
</evidence>
<evidence type="ECO:0000259" key="9">
    <source>
        <dbReference type="PROSITE" id="PS50222"/>
    </source>
</evidence>
<feature type="coiled-coil region" evidence="6">
    <location>
        <begin position="675"/>
        <end position="702"/>
    </location>
</feature>
<keyword evidence="3" id="KW-0677">Repeat</keyword>
<dbReference type="InterPro" id="IPR014837">
    <property type="entry name" value="EF-hand_Ca_insen"/>
</dbReference>
<dbReference type="FunFam" id="1.10.238.10:FF:000004">
    <property type="entry name" value="Actinin alpha 1"/>
    <property type="match status" value="1"/>
</dbReference>
<keyword evidence="4" id="KW-0106">Calcium</keyword>
<feature type="region of interest" description="Disordered" evidence="7">
    <location>
        <begin position="615"/>
        <end position="637"/>
    </location>
</feature>
<feature type="domain" description="EF-hand" evidence="9">
    <location>
        <begin position="763"/>
        <end position="798"/>
    </location>
</feature>
<dbReference type="GO" id="GO:0003779">
    <property type="term" value="F:actin binding"/>
    <property type="evidence" value="ECO:0007669"/>
    <property type="project" value="UniProtKB-KW"/>
</dbReference>
<dbReference type="SUPFAM" id="SSF47576">
    <property type="entry name" value="Calponin-homology domain, CH-domain"/>
    <property type="match status" value="1"/>
</dbReference>
<dbReference type="InterPro" id="IPR001589">
    <property type="entry name" value="Actinin_actin-bd_CS"/>
</dbReference>
<gene>
    <name evidence="10" type="ORF">F7725_004678</name>
</gene>
<evidence type="ECO:0000256" key="1">
    <source>
        <dbReference type="ARBA" id="ARBA00010255"/>
    </source>
</evidence>
<dbReference type="Gene3D" id="1.20.58.60">
    <property type="match status" value="4"/>
</dbReference>
<keyword evidence="5" id="KW-0009">Actin-binding</keyword>
<dbReference type="CDD" id="cd21216">
    <property type="entry name" value="CH_ACTN_rpt2"/>
    <property type="match status" value="1"/>
</dbReference>
<dbReference type="InterPro" id="IPR001715">
    <property type="entry name" value="CH_dom"/>
</dbReference>
<evidence type="ECO:0000313" key="10">
    <source>
        <dbReference type="EMBL" id="KAF3837214.1"/>
    </source>
</evidence>
<dbReference type="InterPro" id="IPR002017">
    <property type="entry name" value="Spectrin_repeat"/>
</dbReference>
<evidence type="ECO:0000256" key="4">
    <source>
        <dbReference type="ARBA" id="ARBA00022837"/>
    </source>
</evidence>
<feature type="domain" description="Calponin-homology (CH)" evidence="8">
    <location>
        <begin position="42"/>
        <end position="146"/>
    </location>
</feature>
<dbReference type="GO" id="GO:0005509">
    <property type="term" value="F:calcium ion binding"/>
    <property type="evidence" value="ECO:0007669"/>
    <property type="project" value="InterPro"/>
</dbReference>
<evidence type="ECO:0000256" key="3">
    <source>
        <dbReference type="ARBA" id="ARBA00022737"/>
    </source>
</evidence>
<keyword evidence="11" id="KW-1185">Reference proteome</keyword>
<dbReference type="FunFam" id="1.20.58.60:FF:000005">
    <property type="entry name" value="Actinin alpha 1"/>
    <property type="match status" value="1"/>
</dbReference>
<dbReference type="SMART" id="SM01184">
    <property type="entry name" value="efhand_Ca_insen"/>
    <property type="match status" value="1"/>
</dbReference>
<dbReference type="InterPro" id="IPR011992">
    <property type="entry name" value="EF-hand-dom_pair"/>
</dbReference>
<proteinExistence type="inferred from homology"/>
<dbReference type="EMBL" id="JAAKFY010000023">
    <property type="protein sequence ID" value="KAF3837214.1"/>
    <property type="molecule type" value="Genomic_DNA"/>
</dbReference>
<dbReference type="CDD" id="cd21214">
    <property type="entry name" value="CH_ACTN_rpt1"/>
    <property type="match status" value="1"/>
</dbReference>
<reference evidence="10 11" key="1">
    <citation type="submission" date="2020-03" db="EMBL/GenBank/DDBJ databases">
        <title>Dissostichus mawsoni Genome sequencing and assembly.</title>
        <authorList>
            <person name="Park H."/>
        </authorList>
    </citation>
    <scope>NUCLEOTIDE SEQUENCE [LARGE SCALE GENOMIC DNA]</scope>
    <source>
        <strain evidence="10">DM0001</strain>
        <tissue evidence="10">Muscle</tissue>
    </source>
</reference>
<dbReference type="SUPFAM" id="SSF47473">
    <property type="entry name" value="EF-hand"/>
    <property type="match status" value="1"/>
</dbReference>
<dbReference type="PROSITE" id="PS50222">
    <property type="entry name" value="EF_HAND_2"/>
    <property type="match status" value="1"/>
</dbReference>
<dbReference type="CDD" id="cd00176">
    <property type="entry name" value="SPEC"/>
    <property type="match status" value="1"/>
</dbReference>
<dbReference type="FunFam" id="1.10.418.10:FF:000005">
    <property type="entry name" value="Actinin alpha 4"/>
    <property type="match status" value="1"/>
</dbReference>
<dbReference type="Pfam" id="PF00307">
    <property type="entry name" value="CH"/>
    <property type="match status" value="2"/>
</dbReference>
<dbReference type="Pfam" id="PF08726">
    <property type="entry name" value="EFhand_Ca_insen"/>
    <property type="match status" value="1"/>
</dbReference>
<comment type="similarity">
    <text evidence="1">Belongs to the alpha-actinin family.</text>
</comment>
<keyword evidence="2" id="KW-0479">Metal-binding</keyword>
<dbReference type="Gene3D" id="1.10.238.10">
    <property type="entry name" value="EF-hand"/>
    <property type="match status" value="1"/>
</dbReference>
<dbReference type="InterPro" id="IPR002048">
    <property type="entry name" value="EF_hand_dom"/>
</dbReference>
<dbReference type="PROSITE" id="PS50021">
    <property type="entry name" value="CH"/>
    <property type="match status" value="2"/>
</dbReference>
<dbReference type="Gene3D" id="1.10.418.10">
    <property type="entry name" value="Calponin-like domain"/>
    <property type="match status" value="2"/>
</dbReference>
<dbReference type="FunFam" id="1.10.418.10:FF:000001">
    <property type="entry name" value="Actinin alpha 1"/>
    <property type="match status" value="1"/>
</dbReference>
<comment type="caution">
    <text evidence="10">The sequence shown here is derived from an EMBL/GenBank/DDBJ whole genome shotgun (WGS) entry which is preliminary data.</text>
</comment>
<evidence type="ECO:0000256" key="2">
    <source>
        <dbReference type="ARBA" id="ARBA00022723"/>
    </source>
</evidence>
<accession>A0A7J5XJH0</accession>
<feature type="domain" description="Calponin-homology (CH)" evidence="8">
    <location>
        <begin position="155"/>
        <end position="261"/>
    </location>
</feature>
<evidence type="ECO:0000256" key="6">
    <source>
        <dbReference type="SAM" id="Coils"/>
    </source>
</evidence>
<evidence type="ECO:0000313" key="11">
    <source>
        <dbReference type="Proteomes" id="UP000518266"/>
    </source>
</evidence>
<dbReference type="PROSITE" id="PS00020">
    <property type="entry name" value="ACTININ_2"/>
    <property type="match status" value="1"/>
</dbReference>
<dbReference type="PROSITE" id="PS00019">
    <property type="entry name" value="ACTININ_1"/>
    <property type="match status" value="1"/>
</dbReference>
<evidence type="ECO:0000259" key="8">
    <source>
        <dbReference type="PROSITE" id="PS50021"/>
    </source>
</evidence>
<feature type="coiled-coil region" evidence="6">
    <location>
        <begin position="441"/>
        <end position="475"/>
    </location>
</feature>
<dbReference type="Proteomes" id="UP000518266">
    <property type="component" value="Unassembled WGS sequence"/>
</dbReference>
<dbReference type="InterPro" id="IPR036872">
    <property type="entry name" value="CH_dom_sf"/>
</dbReference>
<dbReference type="Pfam" id="PF00435">
    <property type="entry name" value="Spectrin"/>
    <property type="match status" value="3"/>
</dbReference>
<organism evidence="10 11">
    <name type="scientific">Dissostichus mawsoni</name>
    <name type="common">Antarctic cod</name>
    <dbReference type="NCBI Taxonomy" id="36200"/>
    <lineage>
        <taxon>Eukaryota</taxon>
        <taxon>Metazoa</taxon>
        <taxon>Chordata</taxon>
        <taxon>Craniata</taxon>
        <taxon>Vertebrata</taxon>
        <taxon>Euteleostomi</taxon>
        <taxon>Actinopterygii</taxon>
        <taxon>Neopterygii</taxon>
        <taxon>Teleostei</taxon>
        <taxon>Neoteleostei</taxon>
        <taxon>Acanthomorphata</taxon>
        <taxon>Eupercaria</taxon>
        <taxon>Perciformes</taxon>
        <taxon>Notothenioidei</taxon>
        <taxon>Nototheniidae</taxon>
        <taxon>Dissostichus</taxon>
    </lineage>
</organism>
<dbReference type="AlphaFoldDB" id="A0A7J5XJH0"/>
<feature type="coiled-coil region" evidence="6">
    <location>
        <begin position="276"/>
        <end position="330"/>
    </location>
</feature>
<evidence type="ECO:0000256" key="5">
    <source>
        <dbReference type="ARBA" id="ARBA00023203"/>
    </source>
</evidence>
<dbReference type="OrthoDB" id="10017054at2759"/>
<name>A0A7J5XJH0_DISMA</name>
<dbReference type="InterPro" id="IPR018159">
    <property type="entry name" value="Spectrin/alpha-actinin"/>
</dbReference>
<dbReference type="FunFam" id="1.20.58.60:FF:000002">
    <property type="entry name" value="Actinin, alpha 1"/>
    <property type="match status" value="1"/>
</dbReference>
<dbReference type="FunFam" id="1.20.58.60:FF:000003">
    <property type="entry name" value="Actinin, alpha 1"/>
    <property type="match status" value="1"/>
</dbReference>
<dbReference type="SUPFAM" id="SSF46966">
    <property type="entry name" value="Spectrin repeat"/>
    <property type="match status" value="4"/>
</dbReference>
<protein>
    <recommendedName>
        <fullName evidence="12">Actinin alpha 3b</fullName>
    </recommendedName>
</protein>
<dbReference type="FunFam" id="1.20.58.60:FF:000004">
    <property type="entry name" value="Actinin alpha 1"/>
    <property type="match status" value="1"/>
</dbReference>
<sequence length="923" mass="105686">MMTAVESHMTYSNSYTINNETVYMTQEDDWDRDLLLDPAWEKQQRKTFTAWCNSHLRKAGTAIENIEEDFKNGLKLMLLLEVISGERLPKPDKGKMRFHKIANVNKALDFICSKGVKLVSIGAEEITDGNGKMTLGMIWTIILRFAIQDISVEETSAKEGLLLWCQRKTAPYRNVNVQNFHISWKDGLALCALIHRHRPDLIDYSKLRKDDPIGNLNTAFEVAEKFLDIPKMLDAEDIVNTPKPDEKAIMTYVSCFYHAFAGAEQAETAANRICKVLAVNQENEKLMEEYEKLASELLEWIRRTIPWLENRTAEQTMRAMQQKLEDFRDYRRIHKPPRVQEKCQLEINFNTLQTKLRLSNRPAFMPSEGKMVSDIANAWKGLEGVEKGYEEWLLTEIRRLERLDHLAEKFKQKCSMHESWTGGKEELLSQKDYESASLMEIRALMRKHEAFESDLAAHQDRVEQIAAIAQELNELDYHDAASVNARCQGICDQWDNLGTLTQKRRDALERVEKLWETIDQLYLEFAKRAAPFNNWMDGAMEDLQDMFIVHSIEEIQSDHRSRPVQSHSARGRQERMATMGIHNEILKIAQTYGIKLSGINPYTNLSPQDISSKWDAVSEAPGSPQRPNAPGGGGQAAANERLRRQFAAQANIIGPWIQTKMEEISHVSVDIAGSLEEQMNSLKQYEGNIINYKSNIDKLEGDHQLSQESLIFDNKHTNYTMEHVRVGWEQLLTTIARTINEKRNGMMDPDDFRACLISMGYDLGEVEFARIMTLVDPNNTGVVTFQAFIDFMTRETAETDTAEQVMASFKILASDKNYITVDELRRELPPDQAEYCISRMTSPGLHLLLQRPLRGERLINTPSSSSSSSSPLLPSYLSCKLFGLASSTLSECGYCTDYVRSVHITIPAFRRRNRRYEEGVSQD</sequence>
<keyword evidence="6" id="KW-0175">Coiled coil</keyword>
<dbReference type="SMART" id="SM00033">
    <property type="entry name" value="CH"/>
    <property type="match status" value="2"/>
</dbReference>
<dbReference type="SMART" id="SM00150">
    <property type="entry name" value="SPEC"/>
    <property type="match status" value="1"/>
</dbReference>